<dbReference type="InterPro" id="IPR012441">
    <property type="entry name" value="DUF1643"/>
</dbReference>
<comment type="caution">
    <text evidence="1">The sequence shown here is derived from an EMBL/GenBank/DDBJ whole genome shotgun (WGS) entry which is preliminary data.</text>
</comment>
<dbReference type="RefSeq" id="WP_267025180.1">
    <property type="nucleotide sequence ID" value="NZ_JAIFZO010000002.1"/>
</dbReference>
<protein>
    <submittedName>
        <fullName evidence="1">DUF1643 domain-containing protein</fullName>
    </submittedName>
</protein>
<dbReference type="Proteomes" id="UP001165590">
    <property type="component" value="Unassembled WGS sequence"/>
</dbReference>
<gene>
    <name evidence="1" type="ORF">K3769_04625</name>
</gene>
<reference evidence="1" key="1">
    <citation type="journal article" date="2022" name="bioRxiv">
        <title>Discovery and biosynthetic assessment of Streptomyces ortus sp nov. isolated from a deep-sea sponge.</title>
        <authorList>
            <person name="Williams S.E."/>
        </authorList>
    </citation>
    <scope>NUCLEOTIDE SEQUENCE</scope>
    <source>
        <strain evidence="1">A15ISP2-DRY2</strain>
    </source>
</reference>
<name>A0ABT3UX60_9ACTN</name>
<dbReference type="Pfam" id="PF07799">
    <property type="entry name" value="DUF1643"/>
    <property type="match status" value="1"/>
</dbReference>
<evidence type="ECO:0000313" key="1">
    <source>
        <dbReference type="EMBL" id="MCX4232077.1"/>
    </source>
</evidence>
<sequence length="176" mass="19046">MTNDLILFDMEERPLGSAILSDCDRYRYLLGREWADGPTAVFVMLNPSTADALRDDPTIRRCIGYARSWGCGALMVANLYAWRATDPNELWCAADPVGPDNDAHLYAAATIAAESKGPLVGAWGVNARLDRIAAVLALPGMDRLTALAVTKAGQPRHPLYLPSALTPQPWTQPAPA</sequence>
<dbReference type="EMBL" id="JAIFZO010000002">
    <property type="protein sequence ID" value="MCX4232077.1"/>
    <property type="molecule type" value="Genomic_DNA"/>
</dbReference>
<organism evidence="1 2">
    <name type="scientific">Streptomyces ortus</name>
    <dbReference type="NCBI Taxonomy" id="2867268"/>
    <lineage>
        <taxon>Bacteria</taxon>
        <taxon>Bacillati</taxon>
        <taxon>Actinomycetota</taxon>
        <taxon>Actinomycetes</taxon>
        <taxon>Kitasatosporales</taxon>
        <taxon>Streptomycetaceae</taxon>
        <taxon>Streptomyces</taxon>
    </lineage>
</organism>
<keyword evidence="2" id="KW-1185">Reference proteome</keyword>
<proteinExistence type="predicted"/>
<accession>A0ABT3UX60</accession>
<evidence type="ECO:0000313" key="2">
    <source>
        <dbReference type="Proteomes" id="UP001165590"/>
    </source>
</evidence>